<accession>A0AAW2P3D7</accession>
<organism evidence="1">
    <name type="scientific">Sesamum radiatum</name>
    <name type="common">Black benniseed</name>
    <dbReference type="NCBI Taxonomy" id="300843"/>
    <lineage>
        <taxon>Eukaryota</taxon>
        <taxon>Viridiplantae</taxon>
        <taxon>Streptophyta</taxon>
        <taxon>Embryophyta</taxon>
        <taxon>Tracheophyta</taxon>
        <taxon>Spermatophyta</taxon>
        <taxon>Magnoliopsida</taxon>
        <taxon>eudicotyledons</taxon>
        <taxon>Gunneridae</taxon>
        <taxon>Pentapetalae</taxon>
        <taxon>asterids</taxon>
        <taxon>lamiids</taxon>
        <taxon>Lamiales</taxon>
        <taxon>Pedaliaceae</taxon>
        <taxon>Sesamum</taxon>
    </lineage>
</organism>
<reference evidence="1" key="1">
    <citation type="submission" date="2020-06" db="EMBL/GenBank/DDBJ databases">
        <authorList>
            <person name="Li T."/>
            <person name="Hu X."/>
            <person name="Zhang T."/>
            <person name="Song X."/>
            <person name="Zhang H."/>
            <person name="Dai N."/>
            <person name="Sheng W."/>
            <person name="Hou X."/>
            <person name="Wei L."/>
        </authorList>
    </citation>
    <scope>NUCLEOTIDE SEQUENCE</scope>
    <source>
        <strain evidence="1">G02</strain>
        <tissue evidence="1">Leaf</tissue>
    </source>
</reference>
<evidence type="ECO:0008006" key="2">
    <source>
        <dbReference type="Google" id="ProtNLM"/>
    </source>
</evidence>
<name>A0AAW2P3D7_SESRA</name>
<comment type="caution">
    <text evidence="1">The sequence shown here is derived from an EMBL/GenBank/DDBJ whole genome shotgun (WGS) entry which is preliminary data.</text>
</comment>
<dbReference type="EMBL" id="JACGWJ010000018">
    <property type="protein sequence ID" value="KAL0349647.1"/>
    <property type="molecule type" value="Genomic_DNA"/>
</dbReference>
<sequence>MALLINIKLVWWQKNTIRDFENLHSGGQMHLNNLFTMKDLGVAKYYLGLKIARSDKGTAVTQSKYIHNLLHDAGVCQGKSATTPLPIGIKFSTETGRVLPNPKSYRSLIGRVLYLGFTHTDIAHAAQQLSQFM</sequence>
<proteinExistence type="predicted"/>
<reference evidence="1" key="2">
    <citation type="journal article" date="2024" name="Plant">
        <title>Genomic evolution and insights into agronomic trait innovations of Sesamum species.</title>
        <authorList>
            <person name="Miao H."/>
            <person name="Wang L."/>
            <person name="Qu L."/>
            <person name="Liu H."/>
            <person name="Sun Y."/>
            <person name="Le M."/>
            <person name="Wang Q."/>
            <person name="Wei S."/>
            <person name="Zheng Y."/>
            <person name="Lin W."/>
            <person name="Duan Y."/>
            <person name="Cao H."/>
            <person name="Xiong S."/>
            <person name="Wang X."/>
            <person name="Wei L."/>
            <person name="Li C."/>
            <person name="Ma Q."/>
            <person name="Ju M."/>
            <person name="Zhao R."/>
            <person name="Li G."/>
            <person name="Mu C."/>
            <person name="Tian Q."/>
            <person name="Mei H."/>
            <person name="Zhang T."/>
            <person name="Gao T."/>
            <person name="Zhang H."/>
        </authorList>
    </citation>
    <scope>NUCLEOTIDE SEQUENCE</scope>
    <source>
        <strain evidence="1">G02</strain>
    </source>
</reference>
<gene>
    <name evidence="1" type="ORF">Sradi_4113900</name>
</gene>
<evidence type="ECO:0000313" key="1">
    <source>
        <dbReference type="EMBL" id="KAL0349647.1"/>
    </source>
</evidence>
<protein>
    <recommendedName>
        <fullName evidence="2">Reverse transcriptase Ty1/copia-type domain-containing protein</fullName>
    </recommendedName>
</protein>
<dbReference type="AlphaFoldDB" id="A0AAW2P3D7"/>